<feature type="transmembrane region" description="Helical" evidence="2">
    <location>
        <begin position="189"/>
        <end position="209"/>
    </location>
</feature>
<sequence length="327" mass="35722">MSAYGGSGHGTWPGGPQGQYQGPQQPGPHRGQHPGQHPGPHPAPHPVPRQAPPPGWGQQPPYPYGRPPLPGPPLPPPPPTRGQRFWRCVRNPLHAAQRVFRPSRPDRVEDRTVGRLQLWRTILGLAIWLWMSIGYGMLDGAEEAEKTLTERGNQSWHSALVLICTFTVVFGAFAAKAHGQLRRLYLRRALRPLGAIVALVASMATFPLAVAPDAEGFRDLVGLPGKIVIGLACLWSLGFALYGVGLSLVHVFRTADIHEFMPPVLATLLVWEMALLDVVNGAYADVPGPVRTLFILGAPLTVTTLSCWEAYRLRRHHGLSLRAALRP</sequence>
<evidence type="ECO:0000313" key="3">
    <source>
        <dbReference type="EMBL" id="MDI3417722.1"/>
    </source>
</evidence>
<feature type="compositionally biased region" description="Gly residues" evidence="1">
    <location>
        <begin position="1"/>
        <end position="17"/>
    </location>
</feature>
<keyword evidence="2" id="KW-0472">Membrane</keyword>
<dbReference type="RefSeq" id="WP_282533640.1">
    <property type="nucleotide sequence ID" value="NZ_JASCIS010000003.1"/>
</dbReference>
<protein>
    <recommendedName>
        <fullName evidence="5">Integral membrane protein</fullName>
    </recommendedName>
</protein>
<reference evidence="3 4" key="1">
    <citation type="submission" date="2023-05" db="EMBL/GenBank/DDBJ databases">
        <title>Draft genome sequence of Streptomyces sp. B-S-A12 isolated from a cave soil in Thailand.</title>
        <authorList>
            <person name="Chamroensaksri N."/>
            <person name="Muangham S."/>
        </authorList>
    </citation>
    <scope>NUCLEOTIDE SEQUENCE [LARGE SCALE GENOMIC DNA]</scope>
    <source>
        <strain evidence="3 4">B-S-A12</strain>
    </source>
</reference>
<feature type="compositionally biased region" description="Low complexity" evidence="1">
    <location>
        <begin position="18"/>
        <end position="36"/>
    </location>
</feature>
<comment type="caution">
    <text evidence="3">The sequence shown here is derived from an EMBL/GenBank/DDBJ whole genome shotgun (WGS) entry which is preliminary data.</text>
</comment>
<keyword evidence="4" id="KW-1185">Reference proteome</keyword>
<proteinExistence type="predicted"/>
<accession>A0ABT6SQ47</accession>
<evidence type="ECO:0000256" key="1">
    <source>
        <dbReference type="SAM" id="MobiDB-lite"/>
    </source>
</evidence>
<dbReference type="EMBL" id="JASCIS010000003">
    <property type="protein sequence ID" value="MDI3417722.1"/>
    <property type="molecule type" value="Genomic_DNA"/>
</dbReference>
<keyword evidence="2" id="KW-0812">Transmembrane</keyword>
<keyword evidence="2" id="KW-1133">Transmembrane helix</keyword>
<dbReference type="SUPFAM" id="SSF81995">
    <property type="entry name" value="beta-sandwich domain of Sec23/24"/>
    <property type="match status" value="1"/>
</dbReference>
<evidence type="ECO:0000256" key="2">
    <source>
        <dbReference type="SAM" id="Phobius"/>
    </source>
</evidence>
<feature type="compositionally biased region" description="Pro residues" evidence="1">
    <location>
        <begin position="37"/>
        <end position="80"/>
    </location>
</feature>
<dbReference type="Proteomes" id="UP001237105">
    <property type="component" value="Unassembled WGS sequence"/>
</dbReference>
<gene>
    <name evidence="3" type="ORF">QIT00_03940</name>
</gene>
<feature type="transmembrane region" description="Helical" evidence="2">
    <location>
        <begin position="229"/>
        <end position="252"/>
    </location>
</feature>
<evidence type="ECO:0000313" key="4">
    <source>
        <dbReference type="Proteomes" id="UP001237105"/>
    </source>
</evidence>
<organism evidence="3 4">
    <name type="scientific">Streptomyces luteolus</name>
    <dbReference type="NCBI Taxonomy" id="3043615"/>
    <lineage>
        <taxon>Bacteria</taxon>
        <taxon>Bacillati</taxon>
        <taxon>Actinomycetota</taxon>
        <taxon>Actinomycetes</taxon>
        <taxon>Kitasatosporales</taxon>
        <taxon>Streptomycetaceae</taxon>
        <taxon>Streptomyces</taxon>
    </lineage>
</organism>
<feature type="region of interest" description="Disordered" evidence="1">
    <location>
        <begin position="1"/>
        <end position="84"/>
    </location>
</feature>
<feature type="transmembrane region" description="Helical" evidence="2">
    <location>
        <begin position="118"/>
        <end position="138"/>
    </location>
</feature>
<evidence type="ECO:0008006" key="5">
    <source>
        <dbReference type="Google" id="ProtNLM"/>
    </source>
</evidence>
<name>A0ABT6SQ47_9ACTN</name>
<feature type="transmembrane region" description="Helical" evidence="2">
    <location>
        <begin position="158"/>
        <end position="177"/>
    </location>
</feature>